<evidence type="ECO:0000259" key="11">
    <source>
        <dbReference type="Pfam" id="PF22692"/>
    </source>
</evidence>
<evidence type="ECO:0000259" key="10">
    <source>
        <dbReference type="Pfam" id="PF06429"/>
    </source>
</evidence>
<accession>A0A9E4NHM0</accession>
<protein>
    <recommendedName>
        <fullName evidence="3 7">Flagellar basal-body rod protein FlgG</fullName>
    </recommendedName>
    <alternativeName>
        <fullName evidence="6 8">Distal rod protein</fullName>
    </alternativeName>
</protein>
<evidence type="ECO:0000256" key="5">
    <source>
        <dbReference type="ARBA" id="ARBA00025933"/>
    </source>
</evidence>
<keyword evidence="12" id="KW-0282">Flagellum</keyword>
<dbReference type="GO" id="GO:0071978">
    <property type="term" value="P:bacterial-type flagellum-dependent swarming motility"/>
    <property type="evidence" value="ECO:0007669"/>
    <property type="project" value="TreeGrafter"/>
</dbReference>
<dbReference type="NCBIfam" id="TIGR02488">
    <property type="entry name" value="flgG_G_neg"/>
    <property type="match status" value="1"/>
</dbReference>
<comment type="subcellular location">
    <subcellularLocation>
        <location evidence="1 8">Bacterial flagellum basal body</location>
    </subcellularLocation>
</comment>
<dbReference type="Pfam" id="PF22692">
    <property type="entry name" value="LlgE_F_G_D1"/>
    <property type="match status" value="1"/>
</dbReference>
<dbReference type="GO" id="GO:0009426">
    <property type="term" value="C:bacterial-type flagellum basal body, distal rod"/>
    <property type="evidence" value="ECO:0007669"/>
    <property type="project" value="UniProtKB-UniRule"/>
</dbReference>
<proteinExistence type="inferred from homology"/>
<dbReference type="AlphaFoldDB" id="A0A9E4NHM0"/>
<evidence type="ECO:0000256" key="8">
    <source>
        <dbReference type="RuleBase" id="RU362116"/>
    </source>
</evidence>
<gene>
    <name evidence="12" type="primary">flgG</name>
    <name evidence="12" type="ORF">JAY77_02680</name>
</gene>
<evidence type="ECO:0000256" key="2">
    <source>
        <dbReference type="ARBA" id="ARBA00009677"/>
    </source>
</evidence>
<dbReference type="PROSITE" id="PS00588">
    <property type="entry name" value="FLAGELLA_BB_ROD"/>
    <property type="match status" value="1"/>
</dbReference>
<dbReference type="SUPFAM" id="SSF117143">
    <property type="entry name" value="Flagellar hook protein flgE"/>
    <property type="match status" value="1"/>
</dbReference>
<dbReference type="Pfam" id="PF00460">
    <property type="entry name" value="Flg_bb_rod"/>
    <property type="match status" value="1"/>
</dbReference>
<organism evidence="12 13">
    <name type="scientific">Candidatus Thiodiazotropha taylori</name>
    <dbReference type="NCBI Taxonomy" id="2792791"/>
    <lineage>
        <taxon>Bacteria</taxon>
        <taxon>Pseudomonadati</taxon>
        <taxon>Pseudomonadota</taxon>
        <taxon>Gammaproteobacteria</taxon>
        <taxon>Chromatiales</taxon>
        <taxon>Sedimenticolaceae</taxon>
        <taxon>Candidatus Thiodiazotropha</taxon>
    </lineage>
</organism>
<feature type="domain" description="Flagellar hook protein FlgE/F/G-like D1" evidence="11">
    <location>
        <begin position="94"/>
        <end position="157"/>
    </location>
</feature>
<evidence type="ECO:0000256" key="3">
    <source>
        <dbReference type="ARBA" id="ARBA00017948"/>
    </source>
</evidence>
<dbReference type="InterPro" id="IPR001444">
    <property type="entry name" value="Flag_bb_rod_N"/>
</dbReference>
<comment type="similarity">
    <text evidence="2 8">Belongs to the flagella basal body rod proteins family.</text>
</comment>
<sequence>MIESLSIGASGMQAQQTQIDVIANNLANVNTMGFKKSRVDFEDLMYKEMARSRSNLLPTFDLARPVGVGVGVSSTGKVFTSGEVKKTDRSLDLAIQGEGFFEVVLPDNSYAYTRNGSMRIDRDGYLATADGYRLSGLIQVPSDAEDITIQNDGSVMAQVADQNELVEIGSLDLIRFVNAGGLSPVGDNLYLPSENSGDGYYGIPGEEGFGNVQQGYLEASNVNLVEEMTQLVLAQRAYEINSKVVQAADELLGIVNNLRR</sequence>
<keyword evidence="12" id="KW-0969">Cilium</keyword>
<evidence type="ECO:0000256" key="6">
    <source>
        <dbReference type="ARBA" id="ARBA00032912"/>
    </source>
</evidence>
<dbReference type="InterPro" id="IPR012834">
    <property type="entry name" value="FlgG_G_neg"/>
</dbReference>
<dbReference type="InterPro" id="IPR019776">
    <property type="entry name" value="Flagellar_basal_body_rod_CS"/>
</dbReference>
<evidence type="ECO:0000313" key="13">
    <source>
        <dbReference type="Proteomes" id="UP000886674"/>
    </source>
</evidence>
<dbReference type="PANTHER" id="PTHR30435:SF19">
    <property type="entry name" value="FLAGELLAR BASAL-BODY ROD PROTEIN FLGG"/>
    <property type="match status" value="1"/>
</dbReference>
<dbReference type="InterPro" id="IPR037925">
    <property type="entry name" value="FlgE/F/G-like"/>
</dbReference>
<comment type="caution">
    <text evidence="12">The sequence shown here is derived from an EMBL/GenBank/DDBJ whole genome shotgun (WGS) entry which is preliminary data.</text>
</comment>
<name>A0A9E4NHM0_9GAMM</name>
<evidence type="ECO:0000313" key="12">
    <source>
        <dbReference type="EMBL" id="MCG7977039.1"/>
    </source>
</evidence>
<evidence type="ECO:0000259" key="9">
    <source>
        <dbReference type="Pfam" id="PF00460"/>
    </source>
</evidence>
<dbReference type="Pfam" id="PF06429">
    <property type="entry name" value="Flg_bbr_C"/>
    <property type="match status" value="1"/>
</dbReference>
<dbReference type="Proteomes" id="UP000886674">
    <property type="component" value="Unassembled WGS sequence"/>
</dbReference>
<feature type="domain" description="Flagellar basal-body/hook protein C-terminal" evidence="10">
    <location>
        <begin position="213"/>
        <end position="258"/>
    </location>
</feature>
<dbReference type="InterPro" id="IPR020013">
    <property type="entry name" value="Flagellar_FlgE/F/G"/>
</dbReference>
<dbReference type="InterPro" id="IPR053967">
    <property type="entry name" value="LlgE_F_G-like_D1"/>
</dbReference>
<evidence type="ECO:0000256" key="7">
    <source>
        <dbReference type="NCBIfam" id="TIGR02488"/>
    </source>
</evidence>
<comment type="subunit">
    <text evidence="5 8">The basal body constitutes a major portion of the flagellar organelle and consists of four rings (L,P,S, and M) mounted on a central rod. The rod consists of about 26 subunits of FlgG in the distal portion, and FlgB, FlgC and FlgF are thought to build up the proximal portion of the rod with about 6 subunits each.</text>
</comment>
<evidence type="ECO:0000256" key="4">
    <source>
        <dbReference type="ARBA" id="ARBA00023143"/>
    </source>
</evidence>
<keyword evidence="12" id="KW-0966">Cell projection</keyword>
<dbReference type="InterPro" id="IPR010930">
    <property type="entry name" value="Flg_bb/hook_C_dom"/>
</dbReference>
<evidence type="ECO:0000256" key="1">
    <source>
        <dbReference type="ARBA" id="ARBA00004117"/>
    </source>
</evidence>
<keyword evidence="4 8" id="KW-0975">Bacterial flagellum</keyword>
<dbReference type="EMBL" id="JAEPCR010000005">
    <property type="protein sequence ID" value="MCG7977039.1"/>
    <property type="molecule type" value="Genomic_DNA"/>
</dbReference>
<dbReference type="NCBIfam" id="TIGR03506">
    <property type="entry name" value="FlgEFG_subfam"/>
    <property type="match status" value="2"/>
</dbReference>
<feature type="domain" description="Flagellar basal body rod protein N-terminal" evidence="9">
    <location>
        <begin position="6"/>
        <end position="35"/>
    </location>
</feature>
<dbReference type="PANTHER" id="PTHR30435">
    <property type="entry name" value="FLAGELLAR PROTEIN"/>
    <property type="match status" value="1"/>
</dbReference>
<reference evidence="12" key="1">
    <citation type="journal article" date="2021" name="Proc. Natl. Acad. Sci. U.S.A.">
        <title>Global biogeography of chemosynthetic symbionts reveals both localized and globally distributed symbiont groups. .</title>
        <authorList>
            <person name="Osvatic J.T."/>
            <person name="Wilkins L.G.E."/>
            <person name="Leibrecht L."/>
            <person name="Leray M."/>
            <person name="Zauner S."/>
            <person name="Polzin J."/>
            <person name="Camacho Y."/>
            <person name="Gros O."/>
            <person name="van Gils J.A."/>
            <person name="Eisen J.A."/>
            <person name="Petersen J.M."/>
            <person name="Yuen B."/>
        </authorList>
    </citation>
    <scope>NUCLEOTIDE SEQUENCE</scope>
    <source>
        <strain evidence="12">MAGclacostrist055</strain>
    </source>
</reference>